<feature type="chain" id="PRO_5037174660" description="Solute-binding protein family 5 domain-containing protein" evidence="3">
    <location>
        <begin position="19"/>
        <end position="530"/>
    </location>
</feature>
<evidence type="ECO:0000256" key="3">
    <source>
        <dbReference type="SAM" id="SignalP"/>
    </source>
</evidence>
<dbReference type="PANTHER" id="PTHR30290">
    <property type="entry name" value="PERIPLASMIC BINDING COMPONENT OF ABC TRANSPORTER"/>
    <property type="match status" value="1"/>
</dbReference>
<dbReference type="GO" id="GO:0015833">
    <property type="term" value="P:peptide transport"/>
    <property type="evidence" value="ECO:0007669"/>
    <property type="project" value="TreeGrafter"/>
</dbReference>
<keyword evidence="6" id="KW-1185">Reference proteome</keyword>
<evidence type="ECO:0000313" key="6">
    <source>
        <dbReference type="Proteomes" id="UP000617628"/>
    </source>
</evidence>
<dbReference type="PANTHER" id="PTHR30290:SF38">
    <property type="entry name" value="D,D-DIPEPTIDE-BINDING PERIPLASMIC PROTEIN DDPA-RELATED"/>
    <property type="match status" value="1"/>
</dbReference>
<comment type="caution">
    <text evidence="5">The sequence shown here is derived from an EMBL/GenBank/DDBJ whole genome shotgun (WGS) entry which is preliminary data.</text>
</comment>
<feature type="signal peptide" evidence="3">
    <location>
        <begin position="1"/>
        <end position="18"/>
    </location>
</feature>
<dbReference type="Pfam" id="PF00496">
    <property type="entry name" value="SBP_bac_5"/>
    <property type="match status" value="1"/>
</dbReference>
<dbReference type="InterPro" id="IPR030678">
    <property type="entry name" value="Peptide/Ni-bd"/>
</dbReference>
<dbReference type="InterPro" id="IPR039424">
    <property type="entry name" value="SBP_5"/>
</dbReference>
<dbReference type="Proteomes" id="UP000617628">
    <property type="component" value="Unassembled WGS sequence"/>
</dbReference>
<proteinExistence type="inferred from homology"/>
<evidence type="ECO:0000313" key="5">
    <source>
        <dbReference type="EMBL" id="MBK1876739.1"/>
    </source>
</evidence>
<dbReference type="GO" id="GO:0043190">
    <property type="term" value="C:ATP-binding cassette (ABC) transporter complex"/>
    <property type="evidence" value="ECO:0007669"/>
    <property type="project" value="InterPro"/>
</dbReference>
<accession>A0A934VQQ6</accession>
<evidence type="ECO:0000256" key="1">
    <source>
        <dbReference type="ARBA" id="ARBA00005695"/>
    </source>
</evidence>
<evidence type="ECO:0000259" key="4">
    <source>
        <dbReference type="Pfam" id="PF00496"/>
    </source>
</evidence>
<dbReference type="Gene3D" id="3.10.105.10">
    <property type="entry name" value="Dipeptide-binding Protein, Domain 3"/>
    <property type="match status" value="1"/>
</dbReference>
<sequence>MRKSALVSCLLVVSVLFSGCGSKNETPKESPKVFIFARGSDAQKLDPADVDDGESVNTLTQICEGLVRFKSGTLEIEEWLAESYDISEDGLHYDFKIRPGIVFHDGTPLDAAAAAYSFQRQLDESHPAHLPEAAFAYWSYLYQDVVSVEAIEPMVLRISLKQPNAAMLRSLAIFPAWLISPKSLDTYGSEMQRHPIGTGPYRLKEWRPNEAIILERNPDYWAEAPEFERMIIKVVPDNTTRLLQLKSGAIHGMDGLQPTEVAALRSDPAITVYEEGGLNVGYMAFNLETERMAIPEVRKAISLAIDKQSFATVALEGAGRPANYPLPKGFLGYPSIEDAMVFDLERARELIAPHKALFEERPLEILVMNAPRPYLPDPVTAATFIKGQIEALGIPAQVVSVDFKSQLDLLRNGEFETGLIGWVGDNGDTDNFLSVFFGSWAAVKGTATNYSFYREEEMDRLLLEARKETDSAKRADLYEQTLALWKRDLPLLPLCHGDNIVVLSSQFEGFQLQKIGDLRLSEVRSKANAK</sequence>
<gene>
    <name evidence="5" type="ORF">JIN87_07665</name>
</gene>
<dbReference type="GO" id="GO:1904680">
    <property type="term" value="F:peptide transmembrane transporter activity"/>
    <property type="evidence" value="ECO:0007669"/>
    <property type="project" value="TreeGrafter"/>
</dbReference>
<dbReference type="RefSeq" id="WP_200354955.1">
    <property type="nucleotide sequence ID" value="NZ_JAENIL010000011.1"/>
</dbReference>
<dbReference type="PROSITE" id="PS51257">
    <property type="entry name" value="PROKAR_LIPOPROTEIN"/>
    <property type="match status" value="1"/>
</dbReference>
<dbReference type="InterPro" id="IPR000914">
    <property type="entry name" value="SBP_5_dom"/>
</dbReference>
<dbReference type="Gene3D" id="3.40.190.10">
    <property type="entry name" value="Periplasmic binding protein-like II"/>
    <property type="match status" value="1"/>
</dbReference>
<evidence type="ECO:0000256" key="2">
    <source>
        <dbReference type="ARBA" id="ARBA00022729"/>
    </source>
</evidence>
<name>A0A934VQQ6_9BACT</name>
<keyword evidence="2 3" id="KW-0732">Signal</keyword>
<feature type="domain" description="Solute-binding protein family 5" evidence="4">
    <location>
        <begin position="75"/>
        <end position="439"/>
    </location>
</feature>
<dbReference type="AlphaFoldDB" id="A0A934VQQ6"/>
<dbReference type="GO" id="GO:0030288">
    <property type="term" value="C:outer membrane-bounded periplasmic space"/>
    <property type="evidence" value="ECO:0007669"/>
    <property type="project" value="UniProtKB-ARBA"/>
</dbReference>
<dbReference type="PIRSF" id="PIRSF002741">
    <property type="entry name" value="MppA"/>
    <property type="match status" value="1"/>
</dbReference>
<dbReference type="EMBL" id="JAENIL010000011">
    <property type="protein sequence ID" value="MBK1876739.1"/>
    <property type="molecule type" value="Genomic_DNA"/>
</dbReference>
<reference evidence="5" key="1">
    <citation type="submission" date="2021-01" db="EMBL/GenBank/DDBJ databases">
        <title>Modified the classification status of verrucomicrobia.</title>
        <authorList>
            <person name="Feng X."/>
        </authorList>
    </citation>
    <scope>NUCLEOTIDE SEQUENCE</scope>
    <source>
        <strain evidence="5">KCTC 13126</strain>
    </source>
</reference>
<protein>
    <recommendedName>
        <fullName evidence="4">Solute-binding protein family 5 domain-containing protein</fullName>
    </recommendedName>
</protein>
<organism evidence="5 6">
    <name type="scientific">Pelagicoccus mobilis</name>
    <dbReference type="NCBI Taxonomy" id="415221"/>
    <lineage>
        <taxon>Bacteria</taxon>
        <taxon>Pseudomonadati</taxon>
        <taxon>Verrucomicrobiota</taxon>
        <taxon>Opitutia</taxon>
        <taxon>Puniceicoccales</taxon>
        <taxon>Pelagicoccaceae</taxon>
        <taxon>Pelagicoccus</taxon>
    </lineage>
</organism>
<dbReference type="Gene3D" id="3.90.76.10">
    <property type="entry name" value="Dipeptide-binding Protein, Domain 1"/>
    <property type="match status" value="1"/>
</dbReference>
<dbReference type="SUPFAM" id="SSF53850">
    <property type="entry name" value="Periplasmic binding protein-like II"/>
    <property type="match status" value="1"/>
</dbReference>
<comment type="similarity">
    <text evidence="1">Belongs to the bacterial solute-binding protein 5 family.</text>
</comment>